<name>A0A829PLL0_9MYCO</name>
<proteinExistence type="predicted"/>
<gene>
    <name evidence="2" type="ORF">L829_1461</name>
</gene>
<evidence type="ECO:0000256" key="1">
    <source>
        <dbReference type="SAM" id="Phobius"/>
    </source>
</evidence>
<reference evidence="2 3" key="1">
    <citation type="submission" date="2014-01" db="EMBL/GenBank/DDBJ databases">
        <authorList>
            <person name="Zelazny A."/>
            <person name="Olivier K."/>
            <person name="Sampaio E.P."/>
            <person name="Holland S.M."/>
            <person name="Tallon L.J."/>
            <person name="Sadzewicz L.K."/>
            <person name="Sengamalay N."/>
            <person name="Fraser C.M."/>
            <person name="Hine E."/>
            <person name="Shefchek K.A."/>
            <person name="Das S.P."/>
            <person name="Shallom S.J."/>
            <person name="Agrawal S."/>
            <person name="Tettelin H."/>
        </authorList>
    </citation>
    <scope>NUCLEOTIDE SEQUENCE [LARGE SCALE GENOMIC DNA]</scope>
    <source>
        <strain evidence="2 3">MAB_030201_1075</strain>
    </source>
</reference>
<protein>
    <submittedName>
        <fullName evidence="2">Uncharacterized protein</fullName>
    </submittedName>
</protein>
<keyword evidence="1" id="KW-1133">Transmembrane helix</keyword>
<dbReference type="Proteomes" id="UP000019854">
    <property type="component" value="Unassembled WGS sequence"/>
</dbReference>
<dbReference type="AlphaFoldDB" id="A0A829PLL0"/>
<evidence type="ECO:0000313" key="2">
    <source>
        <dbReference type="EMBL" id="ETZ87906.1"/>
    </source>
</evidence>
<keyword evidence="1" id="KW-0472">Membrane</keyword>
<sequence>MGDGQEPADVEATAVPWSPRRRWTFGVLSGVVVLALFVFVPGPVSGILKANNARQLVDDVSTGRAKLLAKQDEFRPPLASLGNPARSWTQVSCWMSPRYSDGDGEQDVVMFYWQQCALLAYEIYALPPDAGDAAQVAQRLRGHSAGEPSCAEPLFDVLTPDVGASRIDEFATGLWWMNPEGVPPSHQPDRCTMPTPDDPDTAHTQIGIDARLGADAYVVYQVRSPVSMVDVGCDRRLSWLAPYRGEPEGFPTL</sequence>
<accession>A0A829PLL0</accession>
<keyword evidence="1" id="KW-0812">Transmembrane</keyword>
<evidence type="ECO:0000313" key="3">
    <source>
        <dbReference type="Proteomes" id="UP000019854"/>
    </source>
</evidence>
<dbReference type="EMBL" id="JAOX01000001">
    <property type="protein sequence ID" value="ETZ87906.1"/>
    <property type="molecule type" value="Genomic_DNA"/>
</dbReference>
<organism evidence="2 3">
    <name type="scientific">Mycobacteroides abscessus MAB_030201_1075</name>
    <dbReference type="NCBI Taxonomy" id="1335410"/>
    <lineage>
        <taxon>Bacteria</taxon>
        <taxon>Bacillati</taxon>
        <taxon>Actinomycetota</taxon>
        <taxon>Actinomycetes</taxon>
        <taxon>Mycobacteriales</taxon>
        <taxon>Mycobacteriaceae</taxon>
        <taxon>Mycobacteroides</taxon>
        <taxon>Mycobacteroides abscessus</taxon>
    </lineage>
</organism>
<comment type="caution">
    <text evidence="2">The sequence shown here is derived from an EMBL/GenBank/DDBJ whole genome shotgun (WGS) entry which is preliminary data.</text>
</comment>
<feature type="transmembrane region" description="Helical" evidence="1">
    <location>
        <begin position="23"/>
        <end position="44"/>
    </location>
</feature>